<dbReference type="EMBL" id="RBPH01000129">
    <property type="protein sequence ID" value="RMN81321.1"/>
    <property type="molecule type" value="Genomic_DNA"/>
</dbReference>
<evidence type="ECO:0000313" key="1">
    <source>
        <dbReference type="EMBL" id="RMN81321.1"/>
    </source>
</evidence>
<gene>
    <name evidence="2" type="ORF">ALQ51_04082</name>
    <name evidence="1" type="ORF">ALQ53_03362</name>
</gene>
<dbReference type="Proteomes" id="UP000270524">
    <property type="component" value="Unassembled WGS sequence"/>
</dbReference>
<evidence type="ECO:0000313" key="2">
    <source>
        <dbReference type="EMBL" id="RMN97511.1"/>
    </source>
</evidence>
<protein>
    <submittedName>
        <fullName evidence="2">Uncharacterized protein</fullName>
    </submittedName>
</protein>
<evidence type="ECO:0000313" key="4">
    <source>
        <dbReference type="Proteomes" id="UP000270524"/>
    </source>
</evidence>
<name>A0A3M3RMT8_PSECA</name>
<organism evidence="2 4">
    <name type="scientific">Pseudomonas cannabina</name>
    <dbReference type="NCBI Taxonomy" id="86840"/>
    <lineage>
        <taxon>Bacteria</taxon>
        <taxon>Pseudomonadati</taxon>
        <taxon>Pseudomonadota</taxon>
        <taxon>Gammaproteobacteria</taxon>
        <taxon>Pseudomonadales</taxon>
        <taxon>Pseudomonadaceae</taxon>
        <taxon>Pseudomonas</taxon>
    </lineage>
</organism>
<dbReference type="EMBL" id="RBPJ01000129">
    <property type="protein sequence ID" value="RMN97511.1"/>
    <property type="molecule type" value="Genomic_DNA"/>
</dbReference>
<evidence type="ECO:0000313" key="3">
    <source>
        <dbReference type="Proteomes" id="UP000269335"/>
    </source>
</evidence>
<reference evidence="3 4" key="1">
    <citation type="submission" date="2018-08" db="EMBL/GenBank/DDBJ databases">
        <title>Recombination of ecologically and evolutionarily significant loci maintains genetic cohesion in the Pseudomonas syringae species complex.</title>
        <authorList>
            <person name="Dillon M."/>
            <person name="Thakur S."/>
            <person name="Almeida R.N.D."/>
            <person name="Weir B.S."/>
            <person name="Guttman D.S."/>
        </authorList>
    </citation>
    <scope>NUCLEOTIDE SEQUENCE [LARGE SCALE GENOMIC DNA]</scope>
    <source>
        <strain evidence="1 3">ICMP 15201</strain>
        <strain evidence="2 4">ICMP 15203</strain>
    </source>
</reference>
<dbReference type="AlphaFoldDB" id="A0A3M3RMT8"/>
<comment type="caution">
    <text evidence="2">The sequence shown here is derived from an EMBL/GenBank/DDBJ whole genome shotgun (WGS) entry which is preliminary data.</text>
</comment>
<proteinExistence type="predicted"/>
<dbReference type="Proteomes" id="UP000269335">
    <property type="component" value="Unassembled WGS sequence"/>
</dbReference>
<sequence>MINQTLSHACDSDVAACAANVHNSPPWPFPGISHTYAKRLNCGEFSMNTRPTALFLRQEIPFCIRLFHTPRQPWKPPRRTIALVAVKGLPEGFIASHYRFSKGIHEGDIEVLLAADGRLRHRPRNQHRSAPTGRRRFCLYRAVVCHRSDADHLQRPEQRAYQRAR</sequence>
<accession>A0A3M3RMT8</accession>